<feature type="domain" description="PDZ" evidence="6">
    <location>
        <begin position="411"/>
        <end position="483"/>
    </location>
</feature>
<evidence type="ECO:0000313" key="7">
    <source>
        <dbReference type="EMBL" id="EDM81230.1"/>
    </source>
</evidence>
<keyword evidence="8" id="KW-1185">Reference proteome</keyword>
<dbReference type="InterPro" id="IPR041489">
    <property type="entry name" value="PDZ_6"/>
</dbReference>
<dbReference type="Pfam" id="PF13365">
    <property type="entry name" value="Trypsin_2"/>
    <property type="match status" value="1"/>
</dbReference>
<dbReference type="Proteomes" id="UP000005801">
    <property type="component" value="Unassembled WGS sequence"/>
</dbReference>
<dbReference type="SUPFAM" id="SSF50494">
    <property type="entry name" value="Trypsin-like serine proteases"/>
    <property type="match status" value="1"/>
</dbReference>
<feature type="chain" id="PRO_5002697308" evidence="5">
    <location>
        <begin position="26"/>
        <end position="493"/>
    </location>
</feature>
<protein>
    <submittedName>
        <fullName evidence="7">Serine protease DegQ (Precursor)</fullName>
    </submittedName>
</protein>
<comment type="similarity">
    <text evidence="1">Belongs to the peptidase S1C family.</text>
</comment>
<name>A6FYF8_9BACT</name>
<dbReference type="PANTHER" id="PTHR22939">
    <property type="entry name" value="SERINE PROTEASE FAMILY S1C HTRA-RELATED"/>
    <property type="match status" value="1"/>
</dbReference>
<dbReference type="InterPro" id="IPR009003">
    <property type="entry name" value="Peptidase_S1_PA"/>
</dbReference>
<gene>
    <name evidence="7" type="ORF">PPSIR1_40140</name>
</gene>
<dbReference type="PANTHER" id="PTHR22939:SF129">
    <property type="entry name" value="SERINE PROTEASE HTRA2, MITOCHONDRIAL"/>
    <property type="match status" value="1"/>
</dbReference>
<dbReference type="InterPro" id="IPR001940">
    <property type="entry name" value="Peptidase_S1C"/>
</dbReference>
<dbReference type="eggNOG" id="COG0265">
    <property type="taxonomic scope" value="Bacteria"/>
</dbReference>
<dbReference type="AlphaFoldDB" id="A6FYF8"/>
<keyword evidence="3" id="KW-0378">Hydrolase</keyword>
<comment type="caution">
    <text evidence="7">The sequence shown here is derived from an EMBL/GenBank/DDBJ whole genome shotgun (WGS) entry which is preliminary data.</text>
</comment>
<keyword evidence="2 7" id="KW-0645">Protease</keyword>
<evidence type="ECO:0000256" key="1">
    <source>
        <dbReference type="ARBA" id="ARBA00010541"/>
    </source>
</evidence>
<dbReference type="Pfam" id="PF13180">
    <property type="entry name" value="PDZ_2"/>
    <property type="match status" value="1"/>
</dbReference>
<dbReference type="PRINTS" id="PR00834">
    <property type="entry name" value="PROTEASES2C"/>
</dbReference>
<dbReference type="GO" id="GO:0004252">
    <property type="term" value="F:serine-type endopeptidase activity"/>
    <property type="evidence" value="ECO:0007669"/>
    <property type="project" value="InterPro"/>
</dbReference>
<dbReference type="RefSeq" id="WP_006969507.1">
    <property type="nucleotide sequence ID" value="NZ_ABCS01000004.1"/>
</dbReference>
<feature type="domain" description="PDZ" evidence="6">
    <location>
        <begin position="264"/>
        <end position="326"/>
    </location>
</feature>
<evidence type="ECO:0000313" key="8">
    <source>
        <dbReference type="Proteomes" id="UP000005801"/>
    </source>
</evidence>
<keyword evidence="5" id="KW-0732">Signal</keyword>
<evidence type="ECO:0000256" key="2">
    <source>
        <dbReference type="ARBA" id="ARBA00022670"/>
    </source>
</evidence>
<evidence type="ECO:0000259" key="6">
    <source>
        <dbReference type="PROSITE" id="PS50106"/>
    </source>
</evidence>
<evidence type="ECO:0000256" key="3">
    <source>
        <dbReference type="ARBA" id="ARBA00022801"/>
    </source>
</evidence>
<dbReference type="STRING" id="391625.PPSIR1_40140"/>
<dbReference type="InterPro" id="IPR036034">
    <property type="entry name" value="PDZ_sf"/>
</dbReference>
<dbReference type="Pfam" id="PF17820">
    <property type="entry name" value="PDZ_6"/>
    <property type="match status" value="1"/>
</dbReference>
<dbReference type="PROSITE" id="PS51257">
    <property type="entry name" value="PROKAR_LIPOPROTEIN"/>
    <property type="match status" value="1"/>
</dbReference>
<dbReference type="Gene3D" id="2.30.42.10">
    <property type="match status" value="2"/>
</dbReference>
<feature type="signal peptide" evidence="5">
    <location>
        <begin position="1"/>
        <end position="25"/>
    </location>
</feature>
<dbReference type="EMBL" id="ABCS01000004">
    <property type="protein sequence ID" value="EDM81230.1"/>
    <property type="molecule type" value="Genomic_DNA"/>
</dbReference>
<dbReference type="GO" id="GO:0006508">
    <property type="term" value="P:proteolysis"/>
    <property type="evidence" value="ECO:0007669"/>
    <property type="project" value="UniProtKB-KW"/>
</dbReference>
<dbReference type="Gene3D" id="2.40.10.120">
    <property type="match status" value="1"/>
</dbReference>
<dbReference type="SMART" id="SM00228">
    <property type="entry name" value="PDZ"/>
    <property type="match status" value="2"/>
</dbReference>
<proteinExistence type="inferred from homology"/>
<evidence type="ECO:0000256" key="5">
    <source>
        <dbReference type="SAM" id="SignalP"/>
    </source>
</evidence>
<organism evidence="7 8">
    <name type="scientific">Plesiocystis pacifica SIR-1</name>
    <dbReference type="NCBI Taxonomy" id="391625"/>
    <lineage>
        <taxon>Bacteria</taxon>
        <taxon>Pseudomonadati</taxon>
        <taxon>Myxococcota</taxon>
        <taxon>Polyangia</taxon>
        <taxon>Nannocystales</taxon>
        <taxon>Nannocystaceae</taxon>
        <taxon>Plesiocystis</taxon>
    </lineage>
</organism>
<dbReference type="InterPro" id="IPR001478">
    <property type="entry name" value="PDZ"/>
</dbReference>
<reference evidence="7 8" key="1">
    <citation type="submission" date="2007-06" db="EMBL/GenBank/DDBJ databases">
        <authorList>
            <person name="Shimkets L."/>
            <person name="Ferriera S."/>
            <person name="Johnson J."/>
            <person name="Kravitz S."/>
            <person name="Beeson K."/>
            <person name="Sutton G."/>
            <person name="Rogers Y.-H."/>
            <person name="Friedman R."/>
            <person name="Frazier M."/>
            <person name="Venter J.C."/>
        </authorList>
    </citation>
    <scope>NUCLEOTIDE SEQUENCE [LARGE SCALE GENOMIC DNA]</scope>
    <source>
        <strain evidence="7 8">SIR-1</strain>
    </source>
</reference>
<sequence length="493" mass="51119">MHSRRRKLSPHGLFFLAFCSLGAPALVVGSGCTNEARASKPAAPEDGADAELGAGLDYDPTLSLAPMLSKVKPAVVSIQAMSSGGRSFNPFGGGAPSGGIGSGFIVSADGHVVTNHHVVDGRDQLEVHLEDGRRFRGQLVGSDPQTDIAVIQLEGAKDLPYVRFGSSEELEVGDWVIAVGSPMGLRQTVTRGILSAKGRGSLGLYRDGYADFLQTDAAINPGNSGGPLFNLRGEVVGINTAVGGHDGLGFAVPVDQAKVVVPKLLRDGKVVRGWLGVTGIDAPPDYGEMPVLGAVVGEVRGDTPAAKAGIQAGDRVIAVDGRKVEDFDDLRGRIGDYGPGEQVEVELLRGREAKVVTVTLGERPGPDALARINGRGAPRMTPTPAPEGKGGSIDPKTPFVPPSGGGKDLYQGQPARLSVEVHADDEGLVVDDVVSGGLGERLGLRVGDRIVEINGERVRSVEGVLTALERDRGAVKVTARRGDGQFTAIISGG</sequence>
<dbReference type="PROSITE" id="PS50106">
    <property type="entry name" value="PDZ"/>
    <property type="match status" value="2"/>
</dbReference>
<evidence type="ECO:0000256" key="4">
    <source>
        <dbReference type="SAM" id="MobiDB-lite"/>
    </source>
</evidence>
<dbReference type="SUPFAM" id="SSF50156">
    <property type="entry name" value="PDZ domain-like"/>
    <property type="match status" value="2"/>
</dbReference>
<accession>A6FYF8</accession>
<feature type="region of interest" description="Disordered" evidence="4">
    <location>
        <begin position="366"/>
        <end position="394"/>
    </location>
</feature>